<sequence>MSNISTDYFATVMERLQKVADTQGAAIEAAAEICAEAIINDKLVFTFGTGHGSFAAMEMFPRTGTVTGFRPIVESSMISFHRVLGDGGARQYRFIHGREGYGDAILSSHQLDSGDAMLIFSHSGLNAVTLDIAVGAKERGMKLIGVTSVPHSSSTPSRHSCGKRLYELADVVIDTGVPKGDAGISIEGLKYRVGATSTSIAIAVGQAINAATVEIMVKRGHEPFVMVSPNTAEKAEADIQNDRNYAELWRRLKMR</sequence>
<dbReference type="NCBIfam" id="NF002805">
    <property type="entry name" value="PRK02947.1"/>
    <property type="match status" value="1"/>
</dbReference>
<protein>
    <submittedName>
        <fullName evidence="2">SIS domain-containing protein</fullName>
    </submittedName>
</protein>
<keyword evidence="3" id="KW-1185">Reference proteome</keyword>
<dbReference type="InterPro" id="IPR001347">
    <property type="entry name" value="SIS_dom"/>
</dbReference>
<comment type="caution">
    <text evidence="2">The sequence shown here is derived from an EMBL/GenBank/DDBJ whole genome shotgun (WGS) entry which is preliminary data.</text>
</comment>
<dbReference type="SUPFAM" id="SSF53697">
    <property type="entry name" value="SIS domain"/>
    <property type="match status" value="1"/>
</dbReference>
<dbReference type="InterPro" id="IPR050099">
    <property type="entry name" value="SIS_GmhA/DiaA_subfam"/>
</dbReference>
<dbReference type="PANTHER" id="PTHR30390">
    <property type="entry name" value="SEDOHEPTULOSE 7-PHOSPHATE ISOMERASE / DNAA INITIATOR-ASSOCIATING FACTOR FOR REPLICATION INITIATION"/>
    <property type="match status" value="1"/>
</dbReference>
<dbReference type="Proteomes" id="UP001148313">
    <property type="component" value="Unassembled WGS sequence"/>
</dbReference>
<gene>
    <name evidence="2" type="ORF">OOZ53_06650</name>
</gene>
<evidence type="ECO:0000313" key="3">
    <source>
        <dbReference type="Proteomes" id="UP001148313"/>
    </source>
</evidence>
<dbReference type="EMBL" id="JAPJZH010000003">
    <property type="protein sequence ID" value="MDA4845022.1"/>
    <property type="molecule type" value="Genomic_DNA"/>
</dbReference>
<dbReference type="PROSITE" id="PS51464">
    <property type="entry name" value="SIS"/>
    <property type="match status" value="1"/>
</dbReference>
<proteinExistence type="predicted"/>
<dbReference type="PANTHER" id="PTHR30390:SF7">
    <property type="entry name" value="PHOSPHOHEPTOSE ISOMERASE"/>
    <property type="match status" value="1"/>
</dbReference>
<accession>A0ABT4VJY0</accession>
<dbReference type="Gene3D" id="3.40.50.10490">
    <property type="entry name" value="Glucose-6-phosphate isomerase like protein, domain 1"/>
    <property type="match status" value="1"/>
</dbReference>
<evidence type="ECO:0000313" key="2">
    <source>
        <dbReference type="EMBL" id="MDA4845022.1"/>
    </source>
</evidence>
<reference evidence="2" key="1">
    <citation type="submission" date="2022-11" db="EMBL/GenBank/DDBJ databases">
        <title>Hoeflea poritis sp. nov., isolated from scleractinian coral Porites lutea.</title>
        <authorList>
            <person name="Zhang G."/>
            <person name="Wei Q."/>
            <person name="Cai L."/>
        </authorList>
    </citation>
    <scope>NUCLEOTIDE SEQUENCE</scope>
    <source>
        <strain evidence="2">E7-10</strain>
    </source>
</reference>
<dbReference type="InterPro" id="IPR035472">
    <property type="entry name" value="RpiR-like_SIS"/>
</dbReference>
<name>A0ABT4VJY0_9HYPH</name>
<evidence type="ECO:0000259" key="1">
    <source>
        <dbReference type="PROSITE" id="PS51464"/>
    </source>
</evidence>
<dbReference type="CDD" id="cd05013">
    <property type="entry name" value="SIS_RpiR"/>
    <property type="match status" value="1"/>
</dbReference>
<organism evidence="2 3">
    <name type="scientific">Hoeflea poritis</name>
    <dbReference type="NCBI Taxonomy" id="2993659"/>
    <lineage>
        <taxon>Bacteria</taxon>
        <taxon>Pseudomonadati</taxon>
        <taxon>Pseudomonadota</taxon>
        <taxon>Alphaproteobacteria</taxon>
        <taxon>Hyphomicrobiales</taxon>
        <taxon>Rhizobiaceae</taxon>
        <taxon>Hoeflea</taxon>
    </lineage>
</organism>
<dbReference type="RefSeq" id="WP_271088575.1">
    <property type="nucleotide sequence ID" value="NZ_JAPJZH010000003.1"/>
</dbReference>
<feature type="domain" description="SIS" evidence="1">
    <location>
        <begin position="34"/>
        <end position="221"/>
    </location>
</feature>
<dbReference type="Pfam" id="PF13580">
    <property type="entry name" value="SIS_2"/>
    <property type="match status" value="1"/>
</dbReference>
<dbReference type="InterPro" id="IPR046348">
    <property type="entry name" value="SIS_dom_sf"/>
</dbReference>